<dbReference type="GO" id="GO:0006368">
    <property type="term" value="P:transcription elongation by RNA polymerase II"/>
    <property type="evidence" value="ECO:0007669"/>
    <property type="project" value="TreeGrafter"/>
</dbReference>
<dbReference type="AlphaFoldDB" id="A0A0M3IQD2"/>
<dbReference type="InterPro" id="IPR005824">
    <property type="entry name" value="KOW"/>
</dbReference>
<organism evidence="10 11">
    <name type="scientific">Ascaris lumbricoides</name>
    <name type="common">Giant roundworm</name>
    <dbReference type="NCBI Taxonomy" id="6252"/>
    <lineage>
        <taxon>Eukaryota</taxon>
        <taxon>Metazoa</taxon>
        <taxon>Ecdysozoa</taxon>
        <taxon>Nematoda</taxon>
        <taxon>Chromadorea</taxon>
        <taxon>Rhabditida</taxon>
        <taxon>Spirurina</taxon>
        <taxon>Ascaridomorpha</taxon>
        <taxon>Ascaridoidea</taxon>
        <taxon>Ascarididae</taxon>
        <taxon>Ascaris</taxon>
    </lineage>
</organism>
<evidence type="ECO:0000256" key="1">
    <source>
        <dbReference type="ARBA" id="ARBA00004123"/>
    </source>
</evidence>
<keyword evidence="10" id="KW-1185">Reference proteome</keyword>
<dbReference type="Pfam" id="PF03439">
    <property type="entry name" value="Spt5-NGN"/>
    <property type="match status" value="1"/>
</dbReference>
<dbReference type="Pfam" id="PF23284">
    <property type="entry name" value="KOW2_Spt5"/>
    <property type="match status" value="1"/>
</dbReference>
<dbReference type="CDD" id="cd06081">
    <property type="entry name" value="KOW_Spt5_1"/>
    <property type="match status" value="1"/>
</dbReference>
<keyword evidence="5" id="KW-0804">Transcription</keyword>
<evidence type="ECO:0000259" key="8">
    <source>
        <dbReference type="SMART" id="SM00738"/>
    </source>
</evidence>
<feature type="compositionally biased region" description="Acidic residues" evidence="7">
    <location>
        <begin position="137"/>
        <end position="159"/>
    </location>
</feature>
<dbReference type="GO" id="GO:0006357">
    <property type="term" value="P:regulation of transcription by RNA polymerase II"/>
    <property type="evidence" value="ECO:0007669"/>
    <property type="project" value="InterPro"/>
</dbReference>
<dbReference type="InterPro" id="IPR041975">
    <property type="entry name" value="KOW_Spt5_2"/>
</dbReference>
<evidence type="ECO:0000256" key="4">
    <source>
        <dbReference type="ARBA" id="ARBA00021370"/>
    </source>
</evidence>
<dbReference type="GO" id="GO:0032784">
    <property type="term" value="P:regulation of DNA-templated transcription elongation"/>
    <property type="evidence" value="ECO:0007669"/>
    <property type="project" value="InterPro"/>
</dbReference>
<feature type="compositionally biased region" description="Basic residues" evidence="7">
    <location>
        <begin position="118"/>
        <end position="130"/>
    </location>
</feature>
<dbReference type="Gene3D" id="2.30.30.30">
    <property type="match status" value="1"/>
</dbReference>
<dbReference type="Proteomes" id="UP000036681">
    <property type="component" value="Unplaced"/>
</dbReference>
<dbReference type="InterPro" id="IPR039385">
    <property type="entry name" value="NGN_Euk"/>
</dbReference>
<dbReference type="InterPro" id="IPR014722">
    <property type="entry name" value="Rib_uL2_dom2"/>
</dbReference>
<dbReference type="InterPro" id="IPR006645">
    <property type="entry name" value="NGN-like_dom"/>
</dbReference>
<evidence type="ECO:0000256" key="7">
    <source>
        <dbReference type="SAM" id="MobiDB-lite"/>
    </source>
</evidence>
<feature type="compositionally biased region" description="Acidic residues" evidence="7">
    <location>
        <begin position="65"/>
        <end position="76"/>
    </location>
</feature>
<feature type="domain" description="NusG-like N-terminal" evidence="8">
    <location>
        <begin position="234"/>
        <end position="323"/>
    </location>
</feature>
<proteinExistence type="inferred from homology"/>
<reference evidence="11" key="1">
    <citation type="submission" date="2017-02" db="UniProtKB">
        <authorList>
            <consortium name="WormBaseParasite"/>
        </authorList>
    </citation>
    <scope>IDENTIFICATION</scope>
</reference>
<dbReference type="SMART" id="SM00738">
    <property type="entry name" value="NGN"/>
    <property type="match status" value="1"/>
</dbReference>
<dbReference type="PANTHER" id="PTHR11125">
    <property type="entry name" value="SUPPRESSOR OF TY 5"/>
    <property type="match status" value="1"/>
</dbReference>
<feature type="compositionally biased region" description="Basic and acidic residues" evidence="7">
    <location>
        <begin position="160"/>
        <end position="187"/>
    </location>
</feature>
<dbReference type="Pfam" id="PF11942">
    <property type="entry name" value="Spt5_N"/>
    <property type="match status" value="1"/>
</dbReference>
<evidence type="ECO:0000256" key="5">
    <source>
        <dbReference type="ARBA" id="ARBA00023163"/>
    </source>
</evidence>
<comment type="similarity">
    <text evidence="2">Belongs to the SPT5 family.</text>
</comment>
<feature type="compositionally biased region" description="Basic and acidic residues" evidence="7">
    <location>
        <begin position="44"/>
        <end position="58"/>
    </location>
</feature>
<comment type="subcellular location">
    <subcellularLocation>
        <location evidence="1">Nucleus</location>
    </subcellularLocation>
</comment>
<dbReference type="InterPro" id="IPR039659">
    <property type="entry name" value="SPT5"/>
</dbReference>
<evidence type="ECO:0000259" key="9">
    <source>
        <dbReference type="SMART" id="SM00739"/>
    </source>
</evidence>
<evidence type="ECO:0000313" key="11">
    <source>
        <dbReference type="WBParaSite" id="ALUE_0002096001-mRNA-1"/>
    </source>
</evidence>
<dbReference type="PANTHER" id="PTHR11125:SF7">
    <property type="entry name" value="TRANSCRIPTION ELONGATION FACTOR SPT5"/>
    <property type="match status" value="1"/>
</dbReference>
<sequence length="614" mass="71368">MSDSEESGSEDEVQHAEDDEEELNDSKQTAGSDEEEEEEEHEEKEENKKGAKRKELNDSKQTAGSDEEEEEEEHEEKEENKKGAKRKLESDEEEEDEEEEDDDEEDEDDDEDEESGHRAKKSRRKKRRTGVHQFILDDVEVDDDEEEDVDFEEDGDEMGIDPREREEAERLMKEQDERNREGRRRDLFSGMNEDQIEDYFKKKYSSQPSYAGATEDDAAIDDISRHSLLPSTKDPNLWIVKCRMGEEKLVALQLMRKAIAYEHTENPLQIKTVVVKEGLKGIIYVEALKQTHVAAAIEGISALNSYQVTMVPIKEMCDTLKVVKDIPTLKNGMYVRMKRTMYKDDLAQVSVSIKRCENALDFWVDWVDIAHNKAYLKLVPRIDYTRMRGALRAQDEPRFVKMKRRPQARLFDVERIKEIGGEVSTDGDFLTFEGNQYRRGFLYKWFPLNVIDEPRFVKMKRRPQARLFDVERIKEIGGEVSTDGDFLTFEGNQYRRGFLYKWFPLNVILVDGVKPSLSELEKFQETTDDLKKECDVLLISVEGTRVKERAYTFAPGDYVEVADGELVNLRGRVQSVDGEKVVVLPDHEDLKVHAVSLLFFHILIVPFRPFKRCP</sequence>
<name>A0A0M3IQD2_ASCLU</name>
<dbReference type="CDD" id="cd06082">
    <property type="entry name" value="KOW_Spt5_2"/>
    <property type="match status" value="1"/>
</dbReference>
<dbReference type="InterPro" id="IPR005100">
    <property type="entry name" value="NGN-domain"/>
</dbReference>
<feature type="compositionally biased region" description="Basic and acidic residues" evidence="7">
    <location>
        <begin position="77"/>
        <end position="89"/>
    </location>
</feature>
<feature type="region of interest" description="Disordered" evidence="7">
    <location>
        <begin position="1"/>
        <end position="189"/>
    </location>
</feature>
<feature type="domain" description="KOW" evidence="9">
    <location>
        <begin position="552"/>
        <end position="579"/>
    </location>
</feature>
<evidence type="ECO:0000256" key="6">
    <source>
        <dbReference type="ARBA" id="ARBA00023242"/>
    </source>
</evidence>
<dbReference type="CDD" id="cd09888">
    <property type="entry name" value="NGN_Euk"/>
    <property type="match status" value="1"/>
</dbReference>
<evidence type="ECO:0000313" key="10">
    <source>
        <dbReference type="Proteomes" id="UP000036681"/>
    </source>
</evidence>
<dbReference type="WBParaSite" id="ALUE_0002096001-mRNA-1">
    <property type="protein sequence ID" value="ALUE_0002096001-mRNA-1"/>
    <property type="gene ID" value="ALUE_0002096001"/>
</dbReference>
<dbReference type="InterPro" id="IPR022581">
    <property type="entry name" value="Spt5_N"/>
</dbReference>
<feature type="compositionally biased region" description="Acidic residues" evidence="7">
    <location>
        <begin position="1"/>
        <end position="23"/>
    </location>
</feature>
<dbReference type="GO" id="GO:0003729">
    <property type="term" value="F:mRNA binding"/>
    <property type="evidence" value="ECO:0007669"/>
    <property type="project" value="TreeGrafter"/>
</dbReference>
<dbReference type="InterPro" id="IPR036735">
    <property type="entry name" value="NGN_dom_sf"/>
</dbReference>
<evidence type="ECO:0000256" key="3">
    <source>
        <dbReference type="ARBA" id="ARBA00020181"/>
    </source>
</evidence>
<feature type="compositionally biased region" description="Acidic residues" evidence="7">
    <location>
        <begin position="32"/>
        <end position="43"/>
    </location>
</feature>
<accession>A0A0M3IQD2</accession>
<dbReference type="Gene3D" id="3.30.70.940">
    <property type="entry name" value="NusG, N-terminal domain"/>
    <property type="match status" value="1"/>
</dbReference>
<dbReference type="FunFam" id="3.30.70.940:FF:000005">
    <property type="entry name" value="Transcription elongation factor SPT5"/>
    <property type="match status" value="1"/>
</dbReference>
<protein>
    <recommendedName>
        <fullName evidence="3">Transcription elongation factor SPT5</fullName>
    </recommendedName>
    <alternativeName>
        <fullName evidence="4">Transcription elongation factor spt5</fullName>
    </alternativeName>
</protein>
<dbReference type="GO" id="GO:0032044">
    <property type="term" value="C:DSIF complex"/>
    <property type="evidence" value="ECO:0007669"/>
    <property type="project" value="TreeGrafter"/>
</dbReference>
<evidence type="ECO:0000256" key="2">
    <source>
        <dbReference type="ARBA" id="ARBA00006956"/>
    </source>
</evidence>
<dbReference type="InterPro" id="IPR041973">
    <property type="entry name" value="KOW_Spt5_1"/>
</dbReference>
<feature type="compositionally biased region" description="Acidic residues" evidence="7">
    <location>
        <begin position="90"/>
        <end position="114"/>
    </location>
</feature>
<dbReference type="SMART" id="SM00739">
    <property type="entry name" value="KOW"/>
    <property type="match status" value="1"/>
</dbReference>
<keyword evidence="6" id="KW-0539">Nucleus</keyword>